<protein>
    <submittedName>
        <fullName evidence="1">Uncharacterized protein</fullName>
    </submittedName>
</protein>
<dbReference type="InterPro" id="IPR008042">
    <property type="entry name" value="Retrotrans_Pao"/>
</dbReference>
<name>A0AA47MLR0_MERPO</name>
<dbReference type="PANTHER" id="PTHR47331">
    <property type="entry name" value="PHD-TYPE DOMAIN-CONTAINING PROTEIN"/>
    <property type="match status" value="1"/>
</dbReference>
<sequence length="226" mass="25453">MSHSQKVLMSIPEVHKASEAKDLDVNHDALPVERTLGVQWDTNMDAFTYSMKLQDKPMTRRGILSVGFLAPVVLSAKLLLKELCKEQHSWDESIGKKHAEGWQKWKEDVTHLTDFHVSRCLKPPDFGCIAVAQLHNFSDASEYAYGTVTYLLLENKQGGKHCSFLMGKSRVAPLKQVTIPRLELTAAVLAVKMDKMLCQELQLPLQPSTIWTDSTTVLRYIDSETA</sequence>
<dbReference type="Pfam" id="PF05380">
    <property type="entry name" value="Peptidase_A17"/>
    <property type="match status" value="1"/>
</dbReference>
<evidence type="ECO:0000313" key="1">
    <source>
        <dbReference type="EMBL" id="KAK0142414.1"/>
    </source>
</evidence>
<proteinExistence type="predicted"/>
<keyword evidence="2" id="KW-1185">Reference proteome</keyword>
<accession>A0AA47MLR0</accession>
<evidence type="ECO:0000313" key="2">
    <source>
        <dbReference type="Proteomes" id="UP001174136"/>
    </source>
</evidence>
<comment type="caution">
    <text evidence="1">The sequence shown here is derived from an EMBL/GenBank/DDBJ whole genome shotgun (WGS) entry which is preliminary data.</text>
</comment>
<dbReference type="AlphaFoldDB" id="A0AA47MLR0"/>
<reference evidence="1" key="1">
    <citation type="journal article" date="2023" name="Front. Mar. Sci.">
        <title>A new Merluccius polli reference genome to investigate the effects of global change in West African waters.</title>
        <authorList>
            <person name="Mateo J.L."/>
            <person name="Blanco-Fernandez C."/>
            <person name="Garcia-Vazquez E."/>
            <person name="Machado-Schiaffino G."/>
        </authorList>
    </citation>
    <scope>NUCLEOTIDE SEQUENCE</scope>
    <source>
        <strain evidence="1">C29</strain>
        <tissue evidence="1">Fin</tissue>
    </source>
</reference>
<dbReference type="Proteomes" id="UP001174136">
    <property type="component" value="Unassembled WGS sequence"/>
</dbReference>
<dbReference type="EMBL" id="JAOPHQ010003696">
    <property type="protein sequence ID" value="KAK0142414.1"/>
    <property type="molecule type" value="Genomic_DNA"/>
</dbReference>
<dbReference type="PANTHER" id="PTHR47331:SF3">
    <property type="match status" value="1"/>
</dbReference>
<organism evidence="1 2">
    <name type="scientific">Merluccius polli</name>
    <name type="common">Benguela hake</name>
    <name type="synonym">Merluccius cadenati</name>
    <dbReference type="NCBI Taxonomy" id="89951"/>
    <lineage>
        <taxon>Eukaryota</taxon>
        <taxon>Metazoa</taxon>
        <taxon>Chordata</taxon>
        <taxon>Craniata</taxon>
        <taxon>Vertebrata</taxon>
        <taxon>Euteleostomi</taxon>
        <taxon>Actinopterygii</taxon>
        <taxon>Neopterygii</taxon>
        <taxon>Teleostei</taxon>
        <taxon>Neoteleostei</taxon>
        <taxon>Acanthomorphata</taxon>
        <taxon>Zeiogadaria</taxon>
        <taxon>Gadariae</taxon>
        <taxon>Gadiformes</taxon>
        <taxon>Gadoidei</taxon>
        <taxon>Merlucciidae</taxon>
        <taxon>Merluccius</taxon>
    </lineage>
</organism>
<gene>
    <name evidence="1" type="ORF">N1851_019858</name>
</gene>